<reference evidence="1" key="1">
    <citation type="submission" date="2020-02" db="EMBL/GenBank/DDBJ databases">
        <authorList>
            <person name="Meier V. D."/>
        </authorList>
    </citation>
    <scope>NUCLEOTIDE SEQUENCE</scope>
    <source>
        <strain evidence="1">AVDCRST_MAG56</strain>
    </source>
</reference>
<dbReference type="Gene3D" id="3.30.1780.10">
    <property type="entry name" value="ornithine cyclodeaminase, domain 1"/>
    <property type="match status" value="1"/>
</dbReference>
<dbReference type="EMBL" id="CADCTQ010000182">
    <property type="protein sequence ID" value="CAA9252386.1"/>
    <property type="molecule type" value="Genomic_DNA"/>
</dbReference>
<dbReference type="PANTHER" id="PTHR13812">
    <property type="entry name" value="KETIMINE REDUCTASE MU-CRYSTALLIN"/>
    <property type="match status" value="1"/>
</dbReference>
<dbReference type="InterPro" id="IPR023401">
    <property type="entry name" value="ODC_N"/>
</dbReference>
<evidence type="ECO:0000313" key="1">
    <source>
        <dbReference type="EMBL" id="CAA9252386.1"/>
    </source>
</evidence>
<sequence length="322" mass="36337">MALYINENDISQSRNCWYDYIQVIEKAVICLNELDYVQPLKSYLRFNSPDNRIITMPAYLGGEFNMAGNKWIASFPGNVREGLPRAHSVVVLNNAATGEPLAIINTPQLSIVRTTAVSGLLLKQYLRHRPAPKINLGINGWGPIGRHHYKMCCEIMGPQLQNVFLHDIRGIDPASIEPSSGKVIITNSWERVYQESDVFITCTVAKQPYINKEPKPASLHLNVSLRDYTTGIYPYFRNGIIVDDWEEVCRENTDVERFHLEGGLRKEETRTLADVIAGNAMAQYEPKTPLMFNPMGMAVFDIAVGTYLYKKLLQNNGGQVLN</sequence>
<protein>
    <submittedName>
        <fullName evidence="1">2,3-diaminopropionate for siderophore biosynthesis protein SbnB</fullName>
    </submittedName>
</protein>
<dbReference type="AlphaFoldDB" id="A0A6J4IHA6"/>
<proteinExistence type="predicted"/>
<dbReference type="Gene3D" id="3.40.50.720">
    <property type="entry name" value="NAD(P)-binding Rossmann-like Domain"/>
    <property type="match status" value="1"/>
</dbReference>
<dbReference type="InterPro" id="IPR036291">
    <property type="entry name" value="NAD(P)-bd_dom_sf"/>
</dbReference>
<dbReference type="GO" id="GO:0005737">
    <property type="term" value="C:cytoplasm"/>
    <property type="evidence" value="ECO:0007669"/>
    <property type="project" value="TreeGrafter"/>
</dbReference>
<organism evidence="1">
    <name type="scientific">uncultured Cytophagales bacterium</name>
    <dbReference type="NCBI Taxonomy" id="158755"/>
    <lineage>
        <taxon>Bacteria</taxon>
        <taxon>Pseudomonadati</taxon>
        <taxon>Bacteroidota</taxon>
        <taxon>Sphingobacteriia</taxon>
        <taxon>Sphingobacteriales</taxon>
        <taxon>environmental samples</taxon>
    </lineage>
</organism>
<accession>A0A6J4IHA6</accession>
<dbReference type="PIRSF" id="PIRSF001439">
    <property type="entry name" value="CryM"/>
    <property type="match status" value="1"/>
</dbReference>
<dbReference type="Pfam" id="PF02423">
    <property type="entry name" value="OCD_Mu_crystall"/>
    <property type="match status" value="1"/>
</dbReference>
<dbReference type="SUPFAM" id="SSF51735">
    <property type="entry name" value="NAD(P)-binding Rossmann-fold domains"/>
    <property type="match status" value="1"/>
</dbReference>
<dbReference type="InterPro" id="IPR003462">
    <property type="entry name" value="ODC_Mu_crystall"/>
</dbReference>
<name>A0A6J4IHA6_9SPHI</name>
<gene>
    <name evidence="1" type="ORF">AVDCRST_MAG56-2167</name>
</gene>
<dbReference type="PANTHER" id="PTHR13812:SF19">
    <property type="entry name" value="KETIMINE REDUCTASE MU-CRYSTALLIN"/>
    <property type="match status" value="1"/>
</dbReference>